<gene>
    <name evidence="2" type="ORF">MNOR_LOCUS29992</name>
</gene>
<feature type="compositionally biased region" description="Low complexity" evidence="1">
    <location>
        <begin position="96"/>
        <end position="129"/>
    </location>
</feature>
<evidence type="ECO:0000256" key="1">
    <source>
        <dbReference type="SAM" id="MobiDB-lite"/>
    </source>
</evidence>
<sequence>MSGRPTRPRPASWCPRGDSPLRVAGEGGCPSPVPSPGLTGLPPPVASPRSTPTPFNRRRGGSVGVDGGSPAPSPVPRIMHATMDQQTLLQQMQVVQQLQTNQQNHHQTNGPFSQQQQTHLSQQLTKLSQEQQGGVFYPSPQHPQHALSPPPKSGDRRLSPHRSSPQRQYQQESRLSPYRMPPQQTNHQDPGIPSSLPSSRPSSVVLRERDTSSPTPPSRPRSMVVLRDRDTWSPQPSPLAGPPPVLGPTVTSNAHDVLQHNHNSAFTPAFMTNERDPRSPTPSRITPLRQKDRDGRSPGPTRPQHFLGRERDSWSPFRPSPLAQNDRVSYTKRQIKKLIYSQCLTYNFLFCFIGL</sequence>
<feature type="compositionally biased region" description="Low complexity" evidence="1">
    <location>
        <begin position="194"/>
        <end position="205"/>
    </location>
</feature>
<name>A0AAV2RY00_MEGNR</name>
<reference evidence="2 3" key="1">
    <citation type="submission" date="2024-05" db="EMBL/GenBank/DDBJ databases">
        <authorList>
            <person name="Wallberg A."/>
        </authorList>
    </citation>
    <scope>NUCLEOTIDE SEQUENCE [LARGE SCALE GENOMIC DNA]</scope>
</reference>
<feature type="region of interest" description="Disordered" evidence="1">
    <location>
        <begin position="266"/>
        <end position="327"/>
    </location>
</feature>
<accession>A0AAV2RY00</accession>
<feature type="compositionally biased region" description="Pro residues" evidence="1">
    <location>
        <begin position="31"/>
        <end position="46"/>
    </location>
</feature>
<evidence type="ECO:0000313" key="2">
    <source>
        <dbReference type="EMBL" id="CAL4147184.1"/>
    </source>
</evidence>
<feature type="compositionally biased region" description="Polar residues" evidence="1">
    <location>
        <begin position="161"/>
        <end position="174"/>
    </location>
</feature>
<dbReference type="AlphaFoldDB" id="A0AAV2RY00"/>
<keyword evidence="3" id="KW-1185">Reference proteome</keyword>
<dbReference type="EMBL" id="CAXKWB010035753">
    <property type="protein sequence ID" value="CAL4147184.1"/>
    <property type="molecule type" value="Genomic_DNA"/>
</dbReference>
<comment type="caution">
    <text evidence="2">The sequence shown here is derived from an EMBL/GenBank/DDBJ whole genome shotgun (WGS) entry which is preliminary data.</text>
</comment>
<dbReference type="Proteomes" id="UP001497623">
    <property type="component" value="Unassembled WGS sequence"/>
</dbReference>
<feature type="region of interest" description="Disordered" evidence="1">
    <location>
        <begin position="96"/>
        <end position="252"/>
    </location>
</feature>
<feature type="compositionally biased region" description="Pro residues" evidence="1">
    <location>
        <begin position="235"/>
        <end position="246"/>
    </location>
</feature>
<protein>
    <submittedName>
        <fullName evidence="2">Uncharacterized protein</fullName>
    </submittedName>
</protein>
<feature type="region of interest" description="Disordered" evidence="1">
    <location>
        <begin position="1"/>
        <end position="84"/>
    </location>
</feature>
<proteinExistence type="predicted"/>
<organism evidence="2 3">
    <name type="scientific">Meganyctiphanes norvegica</name>
    <name type="common">Northern krill</name>
    <name type="synonym">Thysanopoda norvegica</name>
    <dbReference type="NCBI Taxonomy" id="48144"/>
    <lineage>
        <taxon>Eukaryota</taxon>
        <taxon>Metazoa</taxon>
        <taxon>Ecdysozoa</taxon>
        <taxon>Arthropoda</taxon>
        <taxon>Crustacea</taxon>
        <taxon>Multicrustacea</taxon>
        <taxon>Malacostraca</taxon>
        <taxon>Eumalacostraca</taxon>
        <taxon>Eucarida</taxon>
        <taxon>Euphausiacea</taxon>
        <taxon>Euphausiidae</taxon>
        <taxon>Meganyctiphanes</taxon>
    </lineage>
</organism>
<evidence type="ECO:0000313" key="3">
    <source>
        <dbReference type="Proteomes" id="UP001497623"/>
    </source>
</evidence>